<name>A0A2V3UNS4_9SPHN</name>
<dbReference type="InterPro" id="IPR032466">
    <property type="entry name" value="Metal_Hydrolase"/>
</dbReference>
<dbReference type="PANTHER" id="PTHR43668:SF2">
    <property type="entry name" value="ALLANTOINASE"/>
    <property type="match status" value="1"/>
</dbReference>
<evidence type="ECO:0000259" key="2">
    <source>
        <dbReference type="Pfam" id="PF01979"/>
    </source>
</evidence>
<dbReference type="GO" id="GO:0004151">
    <property type="term" value="F:dihydroorotase activity"/>
    <property type="evidence" value="ECO:0007669"/>
    <property type="project" value="InterPro"/>
</dbReference>
<evidence type="ECO:0000313" key="3">
    <source>
        <dbReference type="EMBL" id="PXW68148.1"/>
    </source>
</evidence>
<dbReference type="Proteomes" id="UP000248014">
    <property type="component" value="Unassembled WGS sequence"/>
</dbReference>
<keyword evidence="4" id="KW-1185">Reference proteome</keyword>
<dbReference type="PANTHER" id="PTHR43668">
    <property type="entry name" value="ALLANTOINASE"/>
    <property type="match status" value="1"/>
</dbReference>
<protein>
    <submittedName>
        <fullName evidence="3">Dihydroorotase</fullName>
    </submittedName>
</protein>
<dbReference type="SUPFAM" id="SSF51556">
    <property type="entry name" value="Metallo-dependent hydrolases"/>
    <property type="match status" value="1"/>
</dbReference>
<feature type="domain" description="Amidohydrolase-related" evidence="2">
    <location>
        <begin position="141"/>
        <end position="412"/>
    </location>
</feature>
<evidence type="ECO:0000313" key="4">
    <source>
        <dbReference type="Proteomes" id="UP000248014"/>
    </source>
</evidence>
<dbReference type="SUPFAM" id="SSF51338">
    <property type="entry name" value="Composite domain of metallo-dependent hydrolases"/>
    <property type="match status" value="1"/>
</dbReference>
<accession>A0A2V3UNS4</accession>
<organism evidence="3 4">
    <name type="scientific">Blastomonas natatoria</name>
    <dbReference type="NCBI Taxonomy" id="34015"/>
    <lineage>
        <taxon>Bacteria</taxon>
        <taxon>Pseudomonadati</taxon>
        <taxon>Pseudomonadota</taxon>
        <taxon>Alphaproteobacteria</taxon>
        <taxon>Sphingomonadales</taxon>
        <taxon>Sphingomonadaceae</taxon>
        <taxon>Blastomonas</taxon>
    </lineage>
</organism>
<proteinExistence type="predicted"/>
<dbReference type="GO" id="GO:0006145">
    <property type="term" value="P:purine nucleobase catabolic process"/>
    <property type="evidence" value="ECO:0007669"/>
    <property type="project" value="TreeGrafter"/>
</dbReference>
<dbReference type="GO" id="GO:0006221">
    <property type="term" value="P:pyrimidine nucleotide biosynthetic process"/>
    <property type="evidence" value="ECO:0007669"/>
    <property type="project" value="UniProtKB-KW"/>
</dbReference>
<dbReference type="InterPro" id="IPR011059">
    <property type="entry name" value="Metal-dep_hydrolase_composite"/>
</dbReference>
<evidence type="ECO:0000256" key="1">
    <source>
        <dbReference type="ARBA" id="ARBA00022975"/>
    </source>
</evidence>
<sequence>MSKTPLAPLSIVNGRLVLPGETEPVAGGIRVLGDRIAEIGSITPGADDRIHDAKGALIAPGLVDLGVFAIDLPAFHFGGISRAALMPDQNPPLDHPARVRFAAYSGKPDFWVHPLAAATRDLSGSEMAEIALMQEAGARAVATGRRWITDTGVMHRLMQYCAMLDLPLIVHSQDHGLSGSAVATAGEMATRLGLPQAPAEAECIAIARDLALVRMTSARVHFRQVTTRAGLALIRAAKAEGLPVTAGITPAHLFLSDVALGGFRTFARLSPPLRSEDDREAALEAVRDGTLDVISSGHDPRGPEDKRLPFADAAPGMAGAETLLPLSLGLVRDGLISMQRLFDLIAANPAKLLGVQAGALRNGYEADIVLVDPDRPWQVDSARMAASAGNTPFDKLPVQGRCLALFKGGRLVDQRSA</sequence>
<dbReference type="InterPro" id="IPR006680">
    <property type="entry name" value="Amidohydro-rel"/>
</dbReference>
<dbReference type="CDD" id="cd01317">
    <property type="entry name" value="DHOase_IIa"/>
    <property type="match status" value="1"/>
</dbReference>
<dbReference type="OrthoDB" id="9775759at2"/>
<dbReference type="Pfam" id="PF01979">
    <property type="entry name" value="Amidohydro_1"/>
    <property type="match status" value="1"/>
</dbReference>
<dbReference type="AlphaFoldDB" id="A0A2V3UNS4"/>
<dbReference type="Gene3D" id="3.20.20.140">
    <property type="entry name" value="Metal-dependent hydrolases"/>
    <property type="match status" value="1"/>
</dbReference>
<gene>
    <name evidence="3" type="ORF">C7451_1208</name>
</gene>
<dbReference type="InterPro" id="IPR004722">
    <property type="entry name" value="DHOase"/>
</dbReference>
<dbReference type="GO" id="GO:0005737">
    <property type="term" value="C:cytoplasm"/>
    <property type="evidence" value="ECO:0007669"/>
    <property type="project" value="TreeGrafter"/>
</dbReference>
<comment type="caution">
    <text evidence="3">The sequence shown here is derived from an EMBL/GenBank/DDBJ whole genome shotgun (WGS) entry which is preliminary data.</text>
</comment>
<dbReference type="Gene3D" id="2.30.40.10">
    <property type="entry name" value="Urease, subunit C, domain 1"/>
    <property type="match status" value="1"/>
</dbReference>
<dbReference type="InterPro" id="IPR050138">
    <property type="entry name" value="DHOase/Allantoinase_Hydrolase"/>
</dbReference>
<keyword evidence="1" id="KW-0665">Pyrimidine biosynthesis</keyword>
<dbReference type="RefSeq" id="WP_110300280.1">
    <property type="nucleotide sequence ID" value="NZ_QJJM01000020.1"/>
</dbReference>
<dbReference type="EMBL" id="QJJM01000020">
    <property type="protein sequence ID" value="PXW68148.1"/>
    <property type="molecule type" value="Genomic_DNA"/>
</dbReference>
<dbReference type="GO" id="GO:0046872">
    <property type="term" value="F:metal ion binding"/>
    <property type="evidence" value="ECO:0007669"/>
    <property type="project" value="InterPro"/>
</dbReference>
<reference evidence="3 4" key="1">
    <citation type="submission" date="2018-05" db="EMBL/GenBank/DDBJ databases">
        <title>Genomic Encyclopedia of Type Strains, Phase IV (KMG-IV): sequencing the most valuable type-strain genomes for metagenomic binning, comparative biology and taxonomic classification.</title>
        <authorList>
            <person name="Goeker M."/>
        </authorList>
    </citation>
    <scope>NUCLEOTIDE SEQUENCE [LARGE SCALE GENOMIC DNA]</scope>
    <source>
        <strain evidence="3 4">DSM 3183</strain>
    </source>
</reference>
<dbReference type="GO" id="GO:0004038">
    <property type="term" value="F:allantoinase activity"/>
    <property type="evidence" value="ECO:0007669"/>
    <property type="project" value="TreeGrafter"/>
</dbReference>